<organism evidence="2 3">
    <name type="scientific">Ajellomyces capsulatus (strain H88)</name>
    <name type="common">Darling's disease fungus</name>
    <name type="synonym">Histoplasma capsulatum</name>
    <dbReference type="NCBI Taxonomy" id="544711"/>
    <lineage>
        <taxon>Eukaryota</taxon>
        <taxon>Fungi</taxon>
        <taxon>Dikarya</taxon>
        <taxon>Ascomycota</taxon>
        <taxon>Pezizomycotina</taxon>
        <taxon>Eurotiomycetes</taxon>
        <taxon>Eurotiomycetidae</taxon>
        <taxon>Onygenales</taxon>
        <taxon>Ajellomycetaceae</taxon>
        <taxon>Histoplasma</taxon>
    </lineage>
</organism>
<evidence type="ECO:0000313" key="3">
    <source>
        <dbReference type="Proteomes" id="UP000663419"/>
    </source>
</evidence>
<dbReference type="Proteomes" id="UP000663419">
    <property type="component" value="Chromosome 4"/>
</dbReference>
<dbReference type="EMBL" id="CP069105">
    <property type="protein sequence ID" value="QSS54917.1"/>
    <property type="molecule type" value="Genomic_DNA"/>
</dbReference>
<keyword evidence="1" id="KW-0812">Transmembrane</keyword>
<evidence type="ECO:0000313" key="2">
    <source>
        <dbReference type="EMBL" id="QSS54917.1"/>
    </source>
</evidence>
<sequence length="125" mass="13420">MVAIQPANRIMTPDTITIKGREVHITLHTGRHRDDGQGWKKCIHSIPITAIGSSSTFEYLPQQKGSCSLGQVQTPLTLLISAAVATAVMMAPVMLLVLSVRMVDVTSLLLLASCCVGVERYGAQC</sequence>
<dbReference type="AlphaFoldDB" id="A0A8A1LSE9"/>
<accession>A0A8A1LSE9</accession>
<gene>
    <name evidence="2" type="ORF">I7I53_02630</name>
</gene>
<protein>
    <submittedName>
        <fullName evidence="2">Uncharacterized protein</fullName>
    </submittedName>
</protein>
<keyword evidence="1" id="KW-1133">Transmembrane helix</keyword>
<dbReference type="VEuPathDB" id="FungiDB:I7I53_02630"/>
<reference evidence="2" key="1">
    <citation type="submission" date="2021-01" db="EMBL/GenBank/DDBJ databases">
        <title>Chromosome-level genome assembly of a human fungal pathogen reveals clustering of transcriptionally co-regulated genes.</title>
        <authorList>
            <person name="Voorhies M."/>
            <person name="Cohen S."/>
            <person name="Shea T.P."/>
            <person name="Petrus S."/>
            <person name="Munoz J.F."/>
            <person name="Poplawski S."/>
            <person name="Goldman W.E."/>
            <person name="Michael T."/>
            <person name="Cuomo C.A."/>
            <person name="Sil A."/>
            <person name="Beyhan S."/>
        </authorList>
    </citation>
    <scope>NUCLEOTIDE SEQUENCE</scope>
    <source>
        <strain evidence="2">H88</strain>
    </source>
</reference>
<keyword evidence="1" id="KW-0472">Membrane</keyword>
<feature type="transmembrane region" description="Helical" evidence="1">
    <location>
        <begin position="78"/>
        <end position="98"/>
    </location>
</feature>
<name>A0A8A1LSE9_AJEC8</name>
<proteinExistence type="predicted"/>
<evidence type="ECO:0000256" key="1">
    <source>
        <dbReference type="SAM" id="Phobius"/>
    </source>
</evidence>